<evidence type="ECO:0000313" key="1">
    <source>
        <dbReference type="EMBL" id="RNA41205.1"/>
    </source>
</evidence>
<proteinExistence type="predicted"/>
<dbReference type="AlphaFoldDB" id="A0A3M7SZT8"/>
<organism evidence="1 2">
    <name type="scientific">Brachionus plicatilis</name>
    <name type="common">Marine rotifer</name>
    <name type="synonym">Brachionus muelleri</name>
    <dbReference type="NCBI Taxonomy" id="10195"/>
    <lineage>
        <taxon>Eukaryota</taxon>
        <taxon>Metazoa</taxon>
        <taxon>Spiralia</taxon>
        <taxon>Gnathifera</taxon>
        <taxon>Rotifera</taxon>
        <taxon>Eurotatoria</taxon>
        <taxon>Monogononta</taxon>
        <taxon>Pseudotrocha</taxon>
        <taxon>Ploima</taxon>
        <taxon>Brachionidae</taxon>
        <taxon>Brachionus</taxon>
    </lineage>
</organism>
<name>A0A3M7SZT8_BRAPC</name>
<accession>A0A3M7SZT8</accession>
<gene>
    <name evidence="1" type="ORF">BpHYR1_033106</name>
</gene>
<sequence length="60" mass="6418">MPISSIQAGPMVFPSIIYALKVPVSKLAERTGALSNKLSATWTTKQMHPCAINIYSGLAI</sequence>
<reference evidence="1 2" key="1">
    <citation type="journal article" date="2018" name="Sci. Rep.">
        <title>Genomic signatures of local adaptation to the degree of environmental predictability in rotifers.</title>
        <authorList>
            <person name="Franch-Gras L."/>
            <person name="Hahn C."/>
            <person name="Garcia-Roger E.M."/>
            <person name="Carmona M.J."/>
            <person name="Serra M."/>
            <person name="Gomez A."/>
        </authorList>
    </citation>
    <scope>NUCLEOTIDE SEQUENCE [LARGE SCALE GENOMIC DNA]</scope>
    <source>
        <strain evidence="1">HYR1</strain>
    </source>
</reference>
<evidence type="ECO:0000313" key="2">
    <source>
        <dbReference type="Proteomes" id="UP000276133"/>
    </source>
</evidence>
<protein>
    <submittedName>
        <fullName evidence="1">Uncharacterized protein</fullName>
    </submittedName>
</protein>
<dbReference type="Proteomes" id="UP000276133">
    <property type="component" value="Unassembled WGS sequence"/>
</dbReference>
<dbReference type="EMBL" id="REGN01000531">
    <property type="protein sequence ID" value="RNA41205.1"/>
    <property type="molecule type" value="Genomic_DNA"/>
</dbReference>
<comment type="caution">
    <text evidence="1">The sequence shown here is derived from an EMBL/GenBank/DDBJ whole genome shotgun (WGS) entry which is preliminary data.</text>
</comment>
<keyword evidence="2" id="KW-1185">Reference proteome</keyword>